<keyword evidence="6" id="KW-1185">Reference proteome</keyword>
<evidence type="ECO:0000313" key="6">
    <source>
        <dbReference type="Proteomes" id="UP000475117"/>
    </source>
</evidence>
<evidence type="ECO:0000313" key="5">
    <source>
        <dbReference type="EMBL" id="QQL43739.1"/>
    </source>
</evidence>
<dbReference type="InterPro" id="IPR044068">
    <property type="entry name" value="CB"/>
</dbReference>
<dbReference type="Gene3D" id="1.10.443.10">
    <property type="entry name" value="Intergrase catalytic core"/>
    <property type="match status" value="1"/>
</dbReference>
<dbReference type="KEGG" id="soa:G3M56_007445"/>
<proteinExistence type="inferred from homology"/>
<dbReference type="GO" id="GO:0003677">
    <property type="term" value="F:DNA binding"/>
    <property type="evidence" value="ECO:0007669"/>
    <property type="project" value="UniProtKB-UniRule"/>
</dbReference>
<evidence type="ECO:0000256" key="4">
    <source>
        <dbReference type="ARBA" id="ARBA00023172"/>
    </source>
</evidence>
<sequence length="389" mass="44158">MRNEVIMRRISYRSYRWEVVYYEGGKRYRRRFVGKAGEDGAEAFRKQKQEELDDHGSKHDPITDEERRAVHSFREQAAAMEGTPTPPKLQDAVDLYFERAGIRKRSLTCSEIAESLKRRIAAEGRSEVHQSNVTYRLKAFTDKYGEWLACDVSREVIDDYLTHLGLAAQTVNNHRRILHQLFAHAIREGATSENPVTNAVKPKVVSNRTQILNPKQVAELMEKATDRLIPALAISYFAGVRRSEIERLDWADIDLEDQHIEIHAEKAKSAKRRIVPMSDNLKAWLIPHAQESGPVITSPAIHRNELQDLAAKISFKIPANAGRHCFASYHLAKHENADKLARALGHPDASLVYNTYSELVKPRAAATYWAITPPSHEKVTAIRNQSNAG</sequence>
<dbReference type="Pfam" id="PF00589">
    <property type="entry name" value="Phage_integrase"/>
    <property type="match status" value="1"/>
</dbReference>
<comment type="similarity">
    <text evidence="1">Belongs to the 'phage' integrase family.</text>
</comment>
<dbReference type="PANTHER" id="PTHR30349:SF41">
    <property type="entry name" value="INTEGRASE_RECOMBINASE PROTEIN MJ0367-RELATED"/>
    <property type="match status" value="1"/>
</dbReference>
<dbReference type="PANTHER" id="PTHR30349">
    <property type="entry name" value="PHAGE INTEGRASE-RELATED"/>
    <property type="match status" value="1"/>
</dbReference>
<dbReference type="GO" id="GO:0006310">
    <property type="term" value="P:DNA recombination"/>
    <property type="evidence" value="ECO:0007669"/>
    <property type="project" value="UniProtKB-KW"/>
</dbReference>
<dbReference type="SUPFAM" id="SSF56349">
    <property type="entry name" value="DNA breaking-rejoining enzymes"/>
    <property type="match status" value="1"/>
</dbReference>
<accession>A0A6B3L7M9</accession>
<keyword evidence="3" id="KW-0238">DNA-binding</keyword>
<dbReference type="GO" id="GO:0015074">
    <property type="term" value="P:DNA integration"/>
    <property type="evidence" value="ECO:0007669"/>
    <property type="project" value="UniProtKB-KW"/>
</dbReference>
<dbReference type="InterPro" id="IPR002104">
    <property type="entry name" value="Integrase_catalytic"/>
</dbReference>
<keyword evidence="2" id="KW-0229">DNA integration</keyword>
<keyword evidence="4" id="KW-0233">DNA recombination</keyword>
<dbReference type="Gene3D" id="1.10.150.130">
    <property type="match status" value="1"/>
</dbReference>
<evidence type="ECO:0000256" key="3">
    <source>
        <dbReference type="ARBA" id="ARBA00023125"/>
    </source>
</evidence>
<name>A0A6B3L7M9_9BACT</name>
<dbReference type="PROSITE" id="PS51898">
    <property type="entry name" value="TYR_RECOMBINASE"/>
    <property type="match status" value="1"/>
</dbReference>
<reference evidence="5 6" key="1">
    <citation type="submission" date="2020-12" db="EMBL/GenBank/DDBJ databases">
        <title>Sulforoseuscoccus oceanibium gen. nov., sp. nov., a representative of the phylum Verrucomicrobia with special cytoplasmic membrane, and proposal of Sulforoseuscoccusaceae fam. nov.</title>
        <authorList>
            <person name="Xi F."/>
        </authorList>
    </citation>
    <scope>NUCLEOTIDE SEQUENCE [LARGE SCALE GENOMIC DNA]</scope>
    <source>
        <strain evidence="5 6">T37</strain>
    </source>
</reference>
<organism evidence="5 6">
    <name type="scientific">Sulfuriroseicoccus oceanibius</name>
    <dbReference type="NCBI Taxonomy" id="2707525"/>
    <lineage>
        <taxon>Bacteria</taxon>
        <taxon>Pseudomonadati</taxon>
        <taxon>Verrucomicrobiota</taxon>
        <taxon>Verrucomicrobiia</taxon>
        <taxon>Verrucomicrobiales</taxon>
        <taxon>Verrucomicrobiaceae</taxon>
        <taxon>Sulfuriroseicoccus</taxon>
    </lineage>
</organism>
<evidence type="ECO:0000256" key="2">
    <source>
        <dbReference type="ARBA" id="ARBA00022908"/>
    </source>
</evidence>
<dbReference type="PROSITE" id="PS51900">
    <property type="entry name" value="CB"/>
    <property type="match status" value="1"/>
</dbReference>
<evidence type="ECO:0000256" key="1">
    <source>
        <dbReference type="ARBA" id="ARBA00008857"/>
    </source>
</evidence>
<gene>
    <name evidence="5" type="ORF">G3M56_007445</name>
</gene>
<dbReference type="Proteomes" id="UP000475117">
    <property type="component" value="Chromosome"/>
</dbReference>
<dbReference type="InterPro" id="IPR010998">
    <property type="entry name" value="Integrase_recombinase_N"/>
</dbReference>
<dbReference type="AlphaFoldDB" id="A0A6B3L7M9"/>
<dbReference type="InterPro" id="IPR050090">
    <property type="entry name" value="Tyrosine_recombinase_XerCD"/>
</dbReference>
<dbReference type="CDD" id="cd00397">
    <property type="entry name" value="DNA_BRE_C"/>
    <property type="match status" value="1"/>
</dbReference>
<dbReference type="InterPro" id="IPR013762">
    <property type="entry name" value="Integrase-like_cat_sf"/>
</dbReference>
<dbReference type="InterPro" id="IPR011010">
    <property type="entry name" value="DNA_brk_join_enz"/>
</dbReference>
<dbReference type="EMBL" id="CP066776">
    <property type="protein sequence ID" value="QQL43739.1"/>
    <property type="molecule type" value="Genomic_DNA"/>
</dbReference>
<protein>
    <submittedName>
        <fullName evidence="5">Tyrosine-type recombinase/integrase</fullName>
    </submittedName>
</protein>
<dbReference type="RefSeq" id="WP_164361644.1">
    <property type="nucleotide sequence ID" value="NZ_CP066776.1"/>
</dbReference>